<evidence type="ECO:0000313" key="1">
    <source>
        <dbReference type="EMBL" id="KKM76332.1"/>
    </source>
</evidence>
<organism evidence="1">
    <name type="scientific">marine sediment metagenome</name>
    <dbReference type="NCBI Taxonomy" id="412755"/>
    <lineage>
        <taxon>unclassified sequences</taxon>
        <taxon>metagenomes</taxon>
        <taxon>ecological metagenomes</taxon>
    </lineage>
</organism>
<protein>
    <submittedName>
        <fullName evidence="1">Uncharacterized protein</fullName>
    </submittedName>
</protein>
<reference evidence="1" key="1">
    <citation type="journal article" date="2015" name="Nature">
        <title>Complex archaea that bridge the gap between prokaryotes and eukaryotes.</title>
        <authorList>
            <person name="Spang A."/>
            <person name="Saw J.H."/>
            <person name="Jorgensen S.L."/>
            <person name="Zaremba-Niedzwiedzka K."/>
            <person name="Martijn J."/>
            <person name="Lind A.E."/>
            <person name="van Eijk R."/>
            <person name="Schleper C."/>
            <person name="Guy L."/>
            <person name="Ettema T.J."/>
        </authorList>
    </citation>
    <scope>NUCLEOTIDE SEQUENCE</scope>
</reference>
<comment type="caution">
    <text evidence="1">The sequence shown here is derived from an EMBL/GenBank/DDBJ whole genome shotgun (WGS) entry which is preliminary data.</text>
</comment>
<name>A0A0F9N4A4_9ZZZZ</name>
<dbReference type="EMBL" id="LAZR01008828">
    <property type="protein sequence ID" value="KKM76332.1"/>
    <property type="molecule type" value="Genomic_DNA"/>
</dbReference>
<dbReference type="AlphaFoldDB" id="A0A0F9N4A4"/>
<gene>
    <name evidence="1" type="ORF">LCGC14_1381280</name>
</gene>
<accession>A0A0F9N4A4</accession>
<proteinExistence type="predicted"/>
<sequence length="58" mass="6589">MEWTDLDKEATREGFAILRAFRSLRARRPQGIDRQDVKANSMKKDILKELGIIGGKSA</sequence>